<dbReference type="AlphaFoldDB" id="A0A841RRZ0"/>
<dbReference type="Pfam" id="PF13519">
    <property type="entry name" value="VWA_2"/>
    <property type="match status" value="1"/>
</dbReference>
<proteinExistence type="predicted"/>
<evidence type="ECO:0000313" key="2">
    <source>
        <dbReference type="EMBL" id="MBB6513975.1"/>
    </source>
</evidence>
<evidence type="ECO:0000313" key="3">
    <source>
        <dbReference type="Proteomes" id="UP000572212"/>
    </source>
</evidence>
<dbReference type="PROSITE" id="PS50234">
    <property type="entry name" value="VWFA"/>
    <property type="match status" value="2"/>
</dbReference>
<gene>
    <name evidence="2" type="ORF">GGQ92_002794</name>
</gene>
<dbReference type="CDD" id="cd00198">
    <property type="entry name" value="vWFA"/>
    <property type="match status" value="1"/>
</dbReference>
<feature type="domain" description="VWFA" evidence="1">
    <location>
        <begin position="135"/>
        <end position="246"/>
    </location>
</feature>
<evidence type="ECO:0000259" key="1">
    <source>
        <dbReference type="PROSITE" id="PS50234"/>
    </source>
</evidence>
<dbReference type="EMBL" id="JACHON010000019">
    <property type="protein sequence ID" value="MBB6513975.1"/>
    <property type="molecule type" value="Genomic_DNA"/>
</dbReference>
<name>A0A841RRZ0_9BACI</name>
<dbReference type="Proteomes" id="UP000572212">
    <property type="component" value="Unassembled WGS sequence"/>
</dbReference>
<sequence length="246" mass="26924">MRTGTLKQVLLITDGCSNQGEHPAHVATMLAEQGITVNVIGILEDTQSEQPEGLMEVEEIASSGQGVSQIVYQQALSQTVQTVTKQAMTQTLQGVVNKELKQILGNSQSIEELPPDQRGEVMEVVDELGETCDLEVLVLVDTSASMTNKLPTVQEALIDLSISMNARIGRNRFSIYQFPGKRKPIHLLVDWTEQLSSISSVFSKIATGGVTPTGPALKEAMYQFGKKTLKRRLWRNDDPSIEEAGN</sequence>
<dbReference type="InterPro" id="IPR036465">
    <property type="entry name" value="vWFA_dom_sf"/>
</dbReference>
<dbReference type="InterPro" id="IPR002035">
    <property type="entry name" value="VWF_A"/>
</dbReference>
<dbReference type="Pfam" id="PF00092">
    <property type="entry name" value="VWA"/>
    <property type="match status" value="1"/>
</dbReference>
<organism evidence="2 3">
    <name type="scientific">Gracilibacillus halotolerans</name>
    <dbReference type="NCBI Taxonomy" id="74386"/>
    <lineage>
        <taxon>Bacteria</taxon>
        <taxon>Bacillati</taxon>
        <taxon>Bacillota</taxon>
        <taxon>Bacilli</taxon>
        <taxon>Bacillales</taxon>
        <taxon>Bacillaceae</taxon>
        <taxon>Gracilibacillus</taxon>
    </lineage>
</organism>
<protein>
    <submittedName>
        <fullName evidence="2">Ca-activated chloride channel family protein</fullName>
    </submittedName>
</protein>
<reference evidence="2 3" key="1">
    <citation type="submission" date="2020-08" db="EMBL/GenBank/DDBJ databases">
        <title>Genomic Encyclopedia of Type Strains, Phase IV (KMG-IV): sequencing the most valuable type-strain genomes for metagenomic binning, comparative biology and taxonomic classification.</title>
        <authorList>
            <person name="Goeker M."/>
        </authorList>
    </citation>
    <scope>NUCLEOTIDE SEQUENCE [LARGE SCALE GENOMIC DNA]</scope>
    <source>
        <strain evidence="2 3">DSM 11805</strain>
    </source>
</reference>
<keyword evidence="3" id="KW-1185">Reference proteome</keyword>
<accession>A0A841RRZ0</accession>
<feature type="domain" description="VWFA" evidence="1">
    <location>
        <begin position="1"/>
        <end position="92"/>
    </location>
</feature>
<dbReference type="RefSeq" id="WP_184250150.1">
    <property type="nucleotide sequence ID" value="NZ_BAAACU010000061.1"/>
</dbReference>
<dbReference type="Gene3D" id="3.40.50.410">
    <property type="entry name" value="von Willebrand factor, type A domain"/>
    <property type="match status" value="1"/>
</dbReference>
<comment type="caution">
    <text evidence="2">The sequence shown here is derived from an EMBL/GenBank/DDBJ whole genome shotgun (WGS) entry which is preliminary data.</text>
</comment>
<dbReference type="SUPFAM" id="SSF53300">
    <property type="entry name" value="vWA-like"/>
    <property type="match status" value="2"/>
</dbReference>